<dbReference type="Gene3D" id="1.10.150.130">
    <property type="match status" value="1"/>
</dbReference>
<dbReference type="InterPro" id="IPR010998">
    <property type="entry name" value="Integrase_recombinase_N"/>
</dbReference>
<proteinExistence type="predicted"/>
<evidence type="ECO:0000313" key="3">
    <source>
        <dbReference type="EMBL" id="MEC7051438.1"/>
    </source>
</evidence>
<gene>
    <name evidence="3" type="ORF">RFN57_03915</name>
</gene>
<dbReference type="RefSeq" id="WP_191848309.1">
    <property type="nucleotide sequence ID" value="NZ_BMUO01000010.1"/>
</dbReference>
<feature type="compositionally biased region" description="Low complexity" evidence="2">
    <location>
        <begin position="19"/>
        <end position="36"/>
    </location>
</feature>
<protein>
    <recommendedName>
        <fullName evidence="5">Core-binding (CB) domain-containing protein</fullName>
    </recommendedName>
</protein>
<name>A0ABU6LPW8_9ACTN</name>
<evidence type="ECO:0008006" key="5">
    <source>
        <dbReference type="Google" id="ProtNLM"/>
    </source>
</evidence>
<organism evidence="3 4">
    <name type="scientific">Streptomyces violaceochromogenes</name>
    <dbReference type="NCBI Taxonomy" id="67377"/>
    <lineage>
        <taxon>Bacteria</taxon>
        <taxon>Bacillati</taxon>
        <taxon>Actinomycetota</taxon>
        <taxon>Actinomycetes</taxon>
        <taxon>Kitasatosporales</taxon>
        <taxon>Streptomycetaceae</taxon>
        <taxon>Streptomyces</taxon>
    </lineage>
</organism>
<comment type="caution">
    <text evidence="3">The sequence shown here is derived from an EMBL/GenBank/DDBJ whole genome shotgun (WGS) entry which is preliminary data.</text>
</comment>
<dbReference type="EMBL" id="JAYXNZ010000002">
    <property type="protein sequence ID" value="MEC7051438.1"/>
    <property type="molecule type" value="Genomic_DNA"/>
</dbReference>
<evidence type="ECO:0000256" key="2">
    <source>
        <dbReference type="SAM" id="MobiDB-lite"/>
    </source>
</evidence>
<feature type="region of interest" description="Disordered" evidence="2">
    <location>
        <begin position="1"/>
        <end position="37"/>
    </location>
</feature>
<feature type="region of interest" description="Disordered" evidence="2">
    <location>
        <begin position="176"/>
        <end position="195"/>
    </location>
</feature>
<sequence length="195" mass="20614">METVPATTVESAASDAVPTSRTGARSAGARAAVEEGVPAETRRGYAGDWQRFTAWCAGTGRQALPATGDTLTEYMSCLKGEGKSPATMDRALASFTVAHAAAGVHKPSTIGVRRVLKGYETERKKGKDRCRRPRRAGAATPPMLRRMIATMDTDTAIGRSDTAVLLLGFSLAARRPPLGTATSWTGPTPPRSRRG</sequence>
<keyword evidence="1" id="KW-0238">DNA-binding</keyword>
<evidence type="ECO:0000313" key="4">
    <source>
        <dbReference type="Proteomes" id="UP001353952"/>
    </source>
</evidence>
<dbReference type="SUPFAM" id="SSF47823">
    <property type="entry name" value="lambda integrase-like, N-terminal domain"/>
    <property type="match status" value="1"/>
</dbReference>
<reference evidence="3 4" key="1">
    <citation type="submission" date="2024-01" db="EMBL/GenBank/DDBJ databases">
        <title>Genome analysis.</title>
        <authorList>
            <person name="Zhang K."/>
        </authorList>
    </citation>
    <scope>NUCLEOTIDE SEQUENCE [LARGE SCALE GENOMIC DNA]</scope>
    <source>
        <strain evidence="3 4">CGMCC 4.1753</strain>
    </source>
</reference>
<feature type="compositionally biased region" description="Polar residues" evidence="2">
    <location>
        <begin position="1"/>
        <end position="11"/>
    </location>
</feature>
<dbReference type="Proteomes" id="UP001353952">
    <property type="component" value="Unassembled WGS sequence"/>
</dbReference>
<keyword evidence="4" id="KW-1185">Reference proteome</keyword>
<evidence type="ECO:0000256" key="1">
    <source>
        <dbReference type="ARBA" id="ARBA00023125"/>
    </source>
</evidence>
<accession>A0ABU6LPW8</accession>